<evidence type="ECO:0000313" key="2">
    <source>
        <dbReference type="Proteomes" id="UP000018433"/>
    </source>
</evidence>
<dbReference type="EMBL" id="APPV01000011">
    <property type="protein sequence ID" value="ENV59714.1"/>
    <property type="molecule type" value="Genomic_DNA"/>
</dbReference>
<comment type="caution">
    <text evidence="1">The sequence shown here is derived from an EMBL/GenBank/DDBJ whole genome shotgun (WGS) entry which is preliminary data.</text>
</comment>
<evidence type="ECO:0000313" key="1">
    <source>
        <dbReference type="EMBL" id="ENV59714.1"/>
    </source>
</evidence>
<name>A0ABP2U4L6_9GAMM</name>
<accession>A0ABP2U4L6</accession>
<organism evidence="1 2">
    <name type="scientific">Acinetobacter soli NIPH 2899</name>
    <dbReference type="NCBI Taxonomy" id="1217677"/>
    <lineage>
        <taxon>Bacteria</taxon>
        <taxon>Pseudomonadati</taxon>
        <taxon>Pseudomonadota</taxon>
        <taxon>Gammaproteobacteria</taxon>
        <taxon>Moraxellales</taxon>
        <taxon>Moraxellaceae</taxon>
        <taxon>Acinetobacter</taxon>
    </lineage>
</organism>
<proteinExistence type="predicted"/>
<dbReference type="RefSeq" id="WP_004946956.1">
    <property type="nucleotide sequence ID" value="NZ_KB849643.1"/>
</dbReference>
<gene>
    <name evidence="1" type="ORF">F950_02267</name>
</gene>
<keyword evidence="2" id="KW-1185">Reference proteome</keyword>
<reference evidence="1 2" key="1">
    <citation type="submission" date="2013-02" db="EMBL/GenBank/DDBJ databases">
        <title>The Genome Sequence of Acinetobacter soli NIPH 2899.</title>
        <authorList>
            <consortium name="The Broad Institute Genome Sequencing Platform"/>
            <consortium name="The Broad Institute Genome Sequencing Center for Infectious Disease"/>
            <person name="Cerqueira G."/>
            <person name="Feldgarden M."/>
            <person name="Courvalin P."/>
            <person name="Perichon B."/>
            <person name="Grillot-Courvalin C."/>
            <person name="Clermont D."/>
            <person name="Rocha E."/>
            <person name="Yoon E.-J."/>
            <person name="Nemec A."/>
            <person name="Walker B."/>
            <person name="Young S.K."/>
            <person name="Zeng Q."/>
            <person name="Gargeya S."/>
            <person name="Fitzgerald M."/>
            <person name="Haas B."/>
            <person name="Abouelleil A."/>
            <person name="Alvarado L."/>
            <person name="Arachchi H.M."/>
            <person name="Berlin A.M."/>
            <person name="Chapman S.B."/>
            <person name="Dewar J."/>
            <person name="Goldberg J."/>
            <person name="Griggs A."/>
            <person name="Gujja S."/>
            <person name="Hansen M."/>
            <person name="Howarth C."/>
            <person name="Imamovic A."/>
            <person name="Larimer J."/>
            <person name="McCowan C."/>
            <person name="Murphy C."/>
            <person name="Neiman D."/>
            <person name="Pearson M."/>
            <person name="Priest M."/>
            <person name="Roberts A."/>
            <person name="Saif S."/>
            <person name="Shea T."/>
            <person name="Sisk P."/>
            <person name="Sykes S."/>
            <person name="Wortman J."/>
            <person name="Nusbaum C."/>
            <person name="Birren B."/>
        </authorList>
    </citation>
    <scope>NUCLEOTIDE SEQUENCE [LARGE SCALE GENOMIC DNA]</scope>
    <source>
        <strain evidence="1 2">NIPH 2899</strain>
    </source>
</reference>
<dbReference type="Proteomes" id="UP000018433">
    <property type="component" value="Unassembled WGS sequence"/>
</dbReference>
<protein>
    <submittedName>
        <fullName evidence="1">Uncharacterized protein</fullName>
    </submittedName>
</protein>
<sequence>MKIIQKLADLVVLDDVTPLHSSVKLSISSIIQSLEQQYETAYEATLYGWFLVCESVNDLTDPLAELSFSVCEKINDGEVEFIEQQADWYEVYITINDTEGVLVYVPKYLLSANQLSTLCAISNNF</sequence>